<evidence type="ECO:0000313" key="2">
    <source>
        <dbReference type="Proteomes" id="UP000245712"/>
    </source>
</evidence>
<comment type="caution">
    <text evidence="1">The sequence shown here is derived from an EMBL/GenBank/DDBJ whole genome shotgun (WGS) entry which is preliminary data.</text>
</comment>
<organism evidence="1 2">
    <name type="scientific">Paraburkholderia unamae</name>
    <dbReference type="NCBI Taxonomy" id="219649"/>
    <lineage>
        <taxon>Bacteria</taxon>
        <taxon>Pseudomonadati</taxon>
        <taxon>Pseudomonadota</taxon>
        <taxon>Betaproteobacteria</taxon>
        <taxon>Burkholderiales</taxon>
        <taxon>Burkholderiaceae</taxon>
        <taxon>Paraburkholderia</taxon>
    </lineage>
</organism>
<dbReference type="Proteomes" id="UP000245712">
    <property type="component" value="Unassembled WGS sequence"/>
</dbReference>
<proteinExistence type="predicted"/>
<evidence type="ECO:0008006" key="3">
    <source>
        <dbReference type="Google" id="ProtNLM"/>
    </source>
</evidence>
<accession>A0ABX5KVD2</accession>
<keyword evidence="2" id="KW-1185">Reference proteome</keyword>
<gene>
    <name evidence="1" type="ORF">C7402_102297</name>
</gene>
<dbReference type="EMBL" id="QEOB01000002">
    <property type="protein sequence ID" value="PVX86461.1"/>
    <property type="molecule type" value="Genomic_DNA"/>
</dbReference>
<evidence type="ECO:0000313" key="1">
    <source>
        <dbReference type="EMBL" id="PVX86461.1"/>
    </source>
</evidence>
<protein>
    <recommendedName>
        <fullName evidence="3">Post-SET domain-containing protein</fullName>
    </recommendedName>
</protein>
<reference evidence="1 2" key="1">
    <citation type="submission" date="2018-05" db="EMBL/GenBank/DDBJ databases">
        <title>Genomic Encyclopedia of Type Strains, Phase IV (KMG-V): Genome sequencing to study the core and pangenomes of soil and plant-associated prokaryotes.</title>
        <authorList>
            <person name="Whitman W."/>
        </authorList>
    </citation>
    <scope>NUCLEOTIDE SEQUENCE [LARGE SCALE GENOMIC DNA]</scope>
    <source>
        <strain evidence="1 2">SCZa-39</strain>
    </source>
</reference>
<sequence length="190" mass="20924">MEAIHEGIFKSAEEAVTFACNYSGQQYAMSAMAKILKGGPCGSGRGLFGIDGAGQAGMVFAELDRLDYWQAVALVARRSPQNEECKCSNPCCRGWKMPTLFSEAMHELADEAARAMKSVPPKREFRVAVLMKYFGVKVHVLDRAESLRIPEDAAKRHATAIRNWIREIEKAGLTALSERLDAIGMLVRTA</sequence>
<name>A0ABX5KVD2_9BURK</name>